<organism evidence="10 11">
    <name type="scientific">Sulfitobacter sediminis</name>
    <dbReference type="NCBI Taxonomy" id="3234186"/>
    <lineage>
        <taxon>Bacteria</taxon>
        <taxon>Pseudomonadati</taxon>
        <taxon>Pseudomonadota</taxon>
        <taxon>Alphaproteobacteria</taxon>
        <taxon>Rhodobacterales</taxon>
        <taxon>Roseobacteraceae</taxon>
        <taxon>Sulfitobacter</taxon>
    </lineage>
</organism>
<evidence type="ECO:0000256" key="3">
    <source>
        <dbReference type="ARBA" id="ARBA00022946"/>
    </source>
</evidence>
<comment type="pathway">
    <text evidence="1">Porphyrin-containing compound metabolism; chlorophyll biosynthesis.</text>
</comment>
<evidence type="ECO:0000256" key="1">
    <source>
        <dbReference type="ARBA" id="ARBA00005173"/>
    </source>
</evidence>
<keyword evidence="2" id="KW-0521">NADP</keyword>
<dbReference type="EC" id="1.3.1.75" evidence="6"/>
<dbReference type="CDD" id="cd05243">
    <property type="entry name" value="SDR_a5"/>
    <property type="match status" value="1"/>
</dbReference>
<dbReference type="RefSeq" id="WP_367879229.1">
    <property type="nucleotide sequence ID" value="NZ_JBFNXX010000016.1"/>
</dbReference>
<evidence type="ECO:0000256" key="5">
    <source>
        <dbReference type="ARBA" id="ARBA00023171"/>
    </source>
</evidence>
<dbReference type="SUPFAM" id="SSF51735">
    <property type="entry name" value="NAD(P)-binding Rossmann-fold domains"/>
    <property type="match status" value="1"/>
</dbReference>
<evidence type="ECO:0000256" key="6">
    <source>
        <dbReference type="ARBA" id="ARBA00024059"/>
    </source>
</evidence>
<comment type="catalytic activity">
    <reaction evidence="8">
        <text>protochlorophyllide a + NADP(+) = 3,8-divinyl protochlorophyllide a + NADPH + H(+)</text>
        <dbReference type="Rhea" id="RHEA:48884"/>
        <dbReference type="ChEBI" id="CHEBI:15378"/>
        <dbReference type="ChEBI" id="CHEBI:57783"/>
        <dbReference type="ChEBI" id="CHEBI:58349"/>
        <dbReference type="ChEBI" id="CHEBI:58632"/>
        <dbReference type="ChEBI" id="CHEBI:83350"/>
        <dbReference type="EC" id="1.3.1.75"/>
    </reaction>
</comment>
<keyword evidence="3" id="KW-0809">Transit peptide</keyword>
<evidence type="ECO:0000313" key="11">
    <source>
        <dbReference type="Proteomes" id="UP001556098"/>
    </source>
</evidence>
<comment type="caution">
    <text evidence="10">The sequence shown here is derived from an EMBL/GenBank/DDBJ whole genome shotgun (WGS) entry which is preliminary data.</text>
</comment>
<evidence type="ECO:0000256" key="2">
    <source>
        <dbReference type="ARBA" id="ARBA00022857"/>
    </source>
</evidence>
<evidence type="ECO:0000256" key="8">
    <source>
        <dbReference type="ARBA" id="ARBA00049498"/>
    </source>
</evidence>
<feature type="domain" description="NAD(P)-binding" evidence="9">
    <location>
        <begin position="9"/>
        <end position="192"/>
    </location>
</feature>
<dbReference type="InterPro" id="IPR036291">
    <property type="entry name" value="NAD(P)-bd_dom_sf"/>
</dbReference>
<dbReference type="InterPro" id="IPR044201">
    <property type="entry name" value="DVR-like"/>
</dbReference>
<dbReference type="PANTHER" id="PTHR47378">
    <property type="entry name" value="DIVINYL CHLOROPHYLLIDE A 8-VINYL-REDUCTASE, CHLOROPLASTIC"/>
    <property type="match status" value="1"/>
</dbReference>
<dbReference type="Gene3D" id="3.40.50.720">
    <property type="entry name" value="NAD(P)-binding Rossmann-like Domain"/>
    <property type="match status" value="1"/>
</dbReference>
<reference evidence="10 11" key="1">
    <citation type="submission" date="2024-07" db="EMBL/GenBank/DDBJ databases">
        <title>Marimonas sp.nov., isolated from tidal-flat sediment.</title>
        <authorList>
            <person name="Jayan J.N."/>
            <person name="Lee S.S."/>
        </authorList>
    </citation>
    <scope>NUCLEOTIDE SEQUENCE [LARGE SCALE GENOMIC DNA]</scope>
    <source>
        <strain evidence="10 11">MJW-29</strain>
    </source>
</reference>
<accession>A0ABV3RR93</accession>
<evidence type="ECO:0000313" key="10">
    <source>
        <dbReference type="EMBL" id="MEW9921530.1"/>
    </source>
</evidence>
<dbReference type="Pfam" id="PF13460">
    <property type="entry name" value="NAD_binding_10"/>
    <property type="match status" value="1"/>
</dbReference>
<keyword evidence="5" id="KW-0149">Chlorophyll biosynthesis</keyword>
<gene>
    <name evidence="10" type="ORF">AB2B41_18120</name>
</gene>
<evidence type="ECO:0000256" key="7">
    <source>
        <dbReference type="ARBA" id="ARBA00024089"/>
    </source>
</evidence>
<keyword evidence="11" id="KW-1185">Reference proteome</keyword>
<sequence>MTQTIALCGATGTAGRATAIALRDAGHAVRALGRTPARIDGISDLTADVTDPDSLTATLTQLKPQTVVSCLASRTGVPVDAWAIDHGANLNLLTAAQATGAAHFILLSAICVQKPRLAFQHAKLAFENALKTSGLTYSIVRPTAFFKSLSGQMDRLRQGKPYLMFGDGRLTACKPISDADLGRFIAACLTDPAKQNSILPIGGPGPALTPRDMGAALFDALKLPPRYRSVSPRVITTIAATLALGGRVSPKLATKAELARIGHYYATESMLLWNPATARYDADATPEFGTDTLPDFYRALAAGEVRLSRGDHAVF</sequence>
<evidence type="ECO:0000256" key="4">
    <source>
        <dbReference type="ARBA" id="ARBA00023002"/>
    </source>
</evidence>
<keyword evidence="4" id="KW-0560">Oxidoreductase</keyword>
<dbReference type="InterPro" id="IPR016040">
    <property type="entry name" value="NAD(P)-bd_dom"/>
</dbReference>
<name>A0ABV3RR93_9RHOB</name>
<protein>
    <recommendedName>
        <fullName evidence="7">Divinyl chlorophyllide a 8-vinyl-reductase, chloroplastic</fullName>
        <ecNumber evidence="6">1.3.1.75</ecNumber>
    </recommendedName>
</protein>
<dbReference type="PANTHER" id="PTHR47378:SF1">
    <property type="entry name" value="DIVINYL CHLOROPHYLLIDE A 8-VINYL-REDUCTASE, CHLOROPLASTIC"/>
    <property type="match status" value="1"/>
</dbReference>
<evidence type="ECO:0000259" key="9">
    <source>
        <dbReference type="Pfam" id="PF13460"/>
    </source>
</evidence>
<dbReference type="EMBL" id="JBFNXX010000016">
    <property type="protein sequence ID" value="MEW9921530.1"/>
    <property type="molecule type" value="Genomic_DNA"/>
</dbReference>
<dbReference type="Proteomes" id="UP001556098">
    <property type="component" value="Unassembled WGS sequence"/>
</dbReference>
<proteinExistence type="predicted"/>